<dbReference type="Proteomes" id="UP000028492">
    <property type="component" value="Chromosome"/>
</dbReference>
<evidence type="ECO:0000256" key="1">
    <source>
        <dbReference type="ARBA" id="ARBA00006930"/>
    </source>
</evidence>
<gene>
    <name evidence="7" type="ORF">AJAP_03470</name>
</gene>
<proteinExistence type="inferred from homology"/>
<comment type="similarity">
    <text evidence="1">Belongs to the SMC family. SbcC subfamily.</text>
</comment>
<dbReference type="RefSeq" id="WP_038508105.1">
    <property type="nucleotide sequence ID" value="NZ_CP008953.1"/>
</dbReference>
<evidence type="ECO:0000256" key="2">
    <source>
        <dbReference type="ARBA" id="ARBA00011322"/>
    </source>
</evidence>
<sequence>MRLQSITMTNFRQFKETQRFDLRSDTVKPVTLIFGANGAGKTTLLNAFSWALYGKMSDDVEHQQRLVTDSVWRATAIGNAVEVGVEIVFDHEGHDYRVQRRARMHKESDQQSPIAPDPQMWITKPDGSSELVGAPQEMIHTILPHGVSRFFFFNGERIENLVKKGAHSEVQQDIKVLLDLEQVARALVHLPKVDRKLTADIRKHGGDKASDIQKSIDDLNDRKTPLREESKALESNLATLDEERESVMNLLRQHSETAPIQKQRDDVTNELDEARRSLATALSERANLIATRGFLAFTEDLTNSTKAMADAMYQKGALPAPLKREFVDQLLDEGECICGTPLAANTEPWKKVTNWRQRAGLQAVETVWQRLSGQIDPMTSDRRSLRDELGQSMKRIGDQRDRVSRLEETKSELDGKLRDIRLENVQSLESKRIDLDNRRSDKERQIGAVNHDLEQITKDIEQKTKDRKNAEVTDELAIKARARSELVQNVRRALEEILEIRKDDMRRRLDEELKSVFRSITHKNYVPSLSEGFELTLHTNVDGVQLPVPKSTGENQILSLSFVAAVSKLAREIRKERRAEGQAAADAGTYPIVMDAAFGSLDHDYQEAVSRALAQMAPQLVVLVSKSQGLGKVADELNPYVSHLGVIESHTNLTSKPEDDIELRGYSHPYIRHAASEFSSLKEITS</sequence>
<dbReference type="AlphaFoldDB" id="A0A075UTY4"/>
<evidence type="ECO:0000259" key="6">
    <source>
        <dbReference type="Pfam" id="PF13476"/>
    </source>
</evidence>
<dbReference type="Pfam" id="PF13476">
    <property type="entry name" value="AAA_23"/>
    <property type="match status" value="1"/>
</dbReference>
<feature type="region of interest" description="Disordered" evidence="5">
    <location>
        <begin position="203"/>
        <end position="229"/>
    </location>
</feature>
<dbReference type="GO" id="GO:0016887">
    <property type="term" value="F:ATP hydrolysis activity"/>
    <property type="evidence" value="ECO:0007669"/>
    <property type="project" value="InterPro"/>
</dbReference>
<keyword evidence="8" id="KW-1185">Reference proteome</keyword>
<dbReference type="InterPro" id="IPR027417">
    <property type="entry name" value="P-loop_NTPase"/>
</dbReference>
<comment type="subunit">
    <text evidence="2">Heterodimer of SbcC and SbcD.</text>
</comment>
<dbReference type="HOGENOM" id="CLU_024631_1_0_11"/>
<reference evidence="7 8" key="1">
    <citation type="journal article" date="2014" name="J. Biotechnol.">
        <title>Complete genome sequence of the actinobacterium Amycolatopsis japonica MG417-CF17(T) (=DSM 44213T) producing (S,S)-N,N'-ethylenediaminedisuccinic acid.</title>
        <authorList>
            <person name="Stegmann E."/>
            <person name="Albersmeier A."/>
            <person name="Spohn M."/>
            <person name="Gert H."/>
            <person name="Weber T."/>
            <person name="Wohlleben W."/>
            <person name="Kalinowski J."/>
            <person name="Ruckert C."/>
        </authorList>
    </citation>
    <scope>NUCLEOTIDE SEQUENCE [LARGE SCALE GENOMIC DNA]</scope>
    <source>
        <strain evidence="8">MG417-CF17 (DSM 44213)</strain>
    </source>
</reference>
<dbReference type="KEGG" id="aja:AJAP_03470"/>
<evidence type="ECO:0000256" key="4">
    <source>
        <dbReference type="SAM" id="Coils"/>
    </source>
</evidence>
<organism evidence="7 8">
    <name type="scientific">Amycolatopsis japonica</name>
    <dbReference type="NCBI Taxonomy" id="208439"/>
    <lineage>
        <taxon>Bacteria</taxon>
        <taxon>Bacillati</taxon>
        <taxon>Actinomycetota</taxon>
        <taxon>Actinomycetes</taxon>
        <taxon>Pseudonocardiales</taxon>
        <taxon>Pseudonocardiaceae</taxon>
        <taxon>Amycolatopsis</taxon>
        <taxon>Amycolatopsis japonica group</taxon>
    </lineage>
</organism>
<dbReference type="STRING" id="208439.AJAP_03470"/>
<dbReference type="Gene3D" id="3.40.50.300">
    <property type="entry name" value="P-loop containing nucleotide triphosphate hydrolases"/>
    <property type="match status" value="2"/>
</dbReference>
<dbReference type="eggNOG" id="COG1196">
    <property type="taxonomic scope" value="Bacteria"/>
</dbReference>
<evidence type="ECO:0000256" key="3">
    <source>
        <dbReference type="ARBA" id="ARBA00013368"/>
    </source>
</evidence>
<feature type="coiled-coil region" evidence="4">
    <location>
        <begin position="403"/>
        <end position="503"/>
    </location>
</feature>
<dbReference type="PANTHER" id="PTHR32114">
    <property type="entry name" value="ABC TRANSPORTER ABCH.3"/>
    <property type="match status" value="1"/>
</dbReference>
<evidence type="ECO:0000313" key="8">
    <source>
        <dbReference type="Proteomes" id="UP000028492"/>
    </source>
</evidence>
<protein>
    <recommendedName>
        <fullName evidence="3">Nuclease SbcCD subunit C</fullName>
    </recommendedName>
</protein>
<dbReference type="GO" id="GO:0006302">
    <property type="term" value="P:double-strand break repair"/>
    <property type="evidence" value="ECO:0007669"/>
    <property type="project" value="InterPro"/>
</dbReference>
<dbReference type="SUPFAM" id="SSF52540">
    <property type="entry name" value="P-loop containing nucleoside triphosphate hydrolases"/>
    <property type="match status" value="2"/>
</dbReference>
<name>A0A075UTY4_9PSEU</name>
<evidence type="ECO:0000256" key="5">
    <source>
        <dbReference type="SAM" id="MobiDB-lite"/>
    </source>
</evidence>
<dbReference type="PANTHER" id="PTHR32114:SF2">
    <property type="entry name" value="ABC TRANSPORTER ABCH.3"/>
    <property type="match status" value="1"/>
</dbReference>
<feature type="domain" description="Rad50/SbcC-type AAA" evidence="6">
    <location>
        <begin position="5"/>
        <end position="243"/>
    </location>
</feature>
<dbReference type="InterPro" id="IPR038729">
    <property type="entry name" value="Rad50/SbcC_AAA"/>
</dbReference>
<accession>A0A075UTY4</accession>
<keyword evidence="4" id="KW-0175">Coiled coil</keyword>
<evidence type="ECO:0000313" key="7">
    <source>
        <dbReference type="EMBL" id="AIG73620.1"/>
    </source>
</evidence>
<dbReference type="EMBL" id="CP008953">
    <property type="protein sequence ID" value="AIG73620.1"/>
    <property type="molecule type" value="Genomic_DNA"/>
</dbReference>